<dbReference type="EMBL" id="JASSVS010000013">
    <property type="protein sequence ID" value="MDL0433315.1"/>
    <property type="molecule type" value="Genomic_DNA"/>
</dbReference>
<evidence type="ECO:0000313" key="5">
    <source>
        <dbReference type="Proteomes" id="UP001227964"/>
    </source>
</evidence>
<gene>
    <name evidence="4" type="ORF">QPM17_19430</name>
</gene>
<reference evidence="4 5" key="1">
    <citation type="submission" date="2023-06" db="EMBL/GenBank/DDBJ databases">
        <title>Marinobacter azerbaijanicus a moderately halophilic, isolated from Urmia Lake in Azerbaijan region of Iran.</title>
        <authorList>
            <person name="Sanchez-Porro C."/>
            <person name="Aghdam E.M."/>
            <person name="Saheb S.M."/>
            <person name="Tarhriz V."/>
            <person name="Kazemi E."/>
            <person name="Ammozegar M.A."/>
            <person name="Ventosa A."/>
            <person name="Hejazi M.S."/>
        </authorList>
    </citation>
    <scope>NUCLEOTIDE SEQUENCE [LARGE SCALE GENOMIC DNA]</scope>
    <source>
        <strain evidence="4 5">TBZ242</strain>
    </source>
</reference>
<accession>A0ABT7IGP2</accession>
<dbReference type="Pfam" id="PF20419">
    <property type="entry name" value="DUF6701"/>
    <property type="match status" value="1"/>
</dbReference>
<dbReference type="InterPro" id="IPR046524">
    <property type="entry name" value="DUF6701"/>
</dbReference>
<dbReference type="Pfam" id="PF23981">
    <property type="entry name" value="DUF7305"/>
    <property type="match status" value="1"/>
</dbReference>
<evidence type="ECO:0000256" key="1">
    <source>
        <dbReference type="SAM" id="SignalP"/>
    </source>
</evidence>
<proteinExistence type="predicted"/>
<evidence type="ECO:0000259" key="3">
    <source>
        <dbReference type="Pfam" id="PF23981"/>
    </source>
</evidence>
<name>A0ABT7IGP2_9GAMM</name>
<feature type="chain" id="PRO_5045998154" evidence="1">
    <location>
        <begin position="27"/>
        <end position="1231"/>
    </location>
</feature>
<comment type="caution">
    <text evidence="4">The sequence shown here is derived from an EMBL/GenBank/DDBJ whole genome shotgun (WGS) entry which is preliminary data.</text>
</comment>
<feature type="domain" description="DUF6701" evidence="2">
    <location>
        <begin position="658"/>
        <end position="1231"/>
    </location>
</feature>
<sequence length="1231" mass="129755">MKRTREFFAVLSVLVIGCFLSPSAWAASCTEVFGEPDGMNENLEASDNTLDLSDIAFADNPWPASGTTLSSGDYFVRSDNLDNGYQLNVADGAQVRVFVNGSLSTGNNVSFNPGGNSDQLLLVVDGNLSIGNNVTIRGLVYASGSMSLGNNADILGGLAAGSGISIGNQDPIADYSGVESGLLSGLCAAPVELSANGDSSGPVIVEVGESVLLSVTGRECPPDGPWYTYQVWEDRWTIDGEQSQFTSDDTLCDRSPVTRAVTFDEPGEYTVSFQALYRECMIVFGCDATQQLFGTDEINIEVVDPAGDLACFSDDFVSALSADDWVTSVASGSFEPSVVGGRLRMTEAASNQSTAATLQREIPGADNLVILEFDYYAYGGTGADGLAIVLSDAAITPQPGSFGGSLGYAQRNNGDPGFAGGWIGIGLDEFGNFSNPTEGRQGGPGFRPDAVAIRGAYQGGYRFLRGTGTLVTGIDQPGGNPSAHRYRITVDSRNAGDALVSVERDLTGTGNNFQELIGPFNALNEDGQPDVPENFLLSLTGSTGGSTNIHELDNIELCALQLNPVGEQIDHFEILHDGVALTCQPETVTIRACANESCEQLFTDPVQATLSPSDGWQDGNVVNFSGGFSEATLQNTVAGEVTLDVIGSQPSTRPQAVTLCQAGGGGLSEAGCVLEFFDSGLAFDVPDLISHKPSDVVEVRAVRRDDSTQACVPAFENVERPVQFWFTYVNPDETSRPVSRALSIDGEDVSGDFGSPTTIELSFGTGGIAEVEVRYPDAGRMQLDGRYLGSAATGDEGLVMPGSDQFVSVPAGLCVSTAGECAAGDASCPLFVKAGDTFDLSITAVGWQNDSDSDLCEGNPVTPNFRLLDVPLSSGVVAPSGGADGTLSPTGYSHTRSADATETVSARVSEVGVFEFLATPAAGGYLGKTVPQGTSSPAGRFYPDRFDVLVDPGELEAECKVATPFAYTGQDIGWLLVPSVEIEPLSVQGTRTLNYTEPGFQQLSAGNVTRTVPVADNTALNRDNAPMAVTATTDTGTLTVVEPGLLQFNYSTGDAVRYNKLPEARVAPIGPDLEYAVTDITDADGVSGDGAPYAFTPVADFDVRYGRLAMDNVYGPENIPELPMPFRVEYWNGSRFVVNAADSCSPWTTANIASLAEHHTLAPDSGMFNSGEAGPLRLQPDGSQGTDTLTWSVDDWLKDDADEDGTLENPSALATFGVYRGHDRVIYWRER</sequence>
<feature type="signal peptide" evidence="1">
    <location>
        <begin position="1"/>
        <end position="26"/>
    </location>
</feature>
<protein>
    <submittedName>
        <fullName evidence="4">MshQ-like protein</fullName>
    </submittedName>
</protein>
<dbReference type="RefSeq" id="WP_285393017.1">
    <property type="nucleotide sequence ID" value="NZ_JASSVS010000013.1"/>
</dbReference>
<keyword evidence="1" id="KW-0732">Signal</keyword>
<organism evidence="4 5">
    <name type="scientific">Marinobacter azerbaijanicus</name>
    <dbReference type="NCBI Taxonomy" id="3050455"/>
    <lineage>
        <taxon>Bacteria</taxon>
        <taxon>Pseudomonadati</taxon>
        <taxon>Pseudomonadota</taxon>
        <taxon>Gammaproteobacteria</taxon>
        <taxon>Pseudomonadales</taxon>
        <taxon>Marinobacteraceae</taxon>
        <taxon>Marinobacter</taxon>
    </lineage>
</organism>
<dbReference type="Proteomes" id="UP001227964">
    <property type="component" value="Unassembled WGS sequence"/>
</dbReference>
<keyword evidence="5" id="KW-1185">Reference proteome</keyword>
<dbReference type="PROSITE" id="PS51257">
    <property type="entry name" value="PROKAR_LIPOPROTEIN"/>
    <property type="match status" value="1"/>
</dbReference>
<dbReference type="Gene3D" id="2.60.120.200">
    <property type="match status" value="1"/>
</dbReference>
<dbReference type="InterPro" id="IPR013320">
    <property type="entry name" value="ConA-like_dom_sf"/>
</dbReference>
<dbReference type="SUPFAM" id="SSF49899">
    <property type="entry name" value="Concanavalin A-like lectins/glucanases"/>
    <property type="match status" value="1"/>
</dbReference>
<evidence type="ECO:0000259" key="2">
    <source>
        <dbReference type="Pfam" id="PF20419"/>
    </source>
</evidence>
<evidence type="ECO:0000313" key="4">
    <source>
        <dbReference type="EMBL" id="MDL0433315.1"/>
    </source>
</evidence>
<dbReference type="InterPro" id="IPR055729">
    <property type="entry name" value="DUF7305"/>
</dbReference>
<feature type="domain" description="DUF7305" evidence="3">
    <location>
        <begin position="80"/>
        <end position="162"/>
    </location>
</feature>